<reference evidence="4 5" key="2">
    <citation type="submission" date="2025-04" db="UniProtKB">
        <authorList>
            <consortium name="RefSeq"/>
        </authorList>
    </citation>
    <scope>IDENTIFICATION</scope>
    <source>
        <tissue evidence="4 5">Leaf</tissue>
    </source>
</reference>
<gene>
    <name evidence="4" type="primary">LOC108853441</name>
    <name evidence="5" type="synonym">LOC130507077</name>
</gene>
<dbReference type="Proteomes" id="UP000504610">
    <property type="component" value="Chromosome 4"/>
</dbReference>
<dbReference type="GO" id="GO:0070628">
    <property type="term" value="F:proteasome binding"/>
    <property type="evidence" value="ECO:0007669"/>
    <property type="project" value="TreeGrafter"/>
</dbReference>
<dbReference type="CDD" id="cd17039">
    <property type="entry name" value="Ubl_ubiquitin_like"/>
    <property type="match status" value="1"/>
</dbReference>
<dbReference type="PANTHER" id="PTHR10621">
    <property type="entry name" value="UV EXCISION REPAIR PROTEIN RAD23"/>
    <property type="match status" value="1"/>
</dbReference>
<dbReference type="PROSITE" id="PS50053">
    <property type="entry name" value="UBIQUITIN_2"/>
    <property type="match status" value="1"/>
</dbReference>
<dbReference type="RefSeq" id="XP_056857766.1">
    <property type="nucleotide sequence ID" value="XM_057001786.1"/>
</dbReference>
<feature type="compositionally biased region" description="Basic and acidic residues" evidence="1">
    <location>
        <begin position="140"/>
        <end position="150"/>
    </location>
</feature>
<dbReference type="GO" id="GO:0005829">
    <property type="term" value="C:cytosol"/>
    <property type="evidence" value="ECO:0007669"/>
    <property type="project" value="TreeGrafter"/>
</dbReference>
<dbReference type="KEGG" id="rsz:130507077"/>
<dbReference type="GO" id="GO:0031593">
    <property type="term" value="F:polyubiquitin modification-dependent protein binding"/>
    <property type="evidence" value="ECO:0007669"/>
    <property type="project" value="TreeGrafter"/>
</dbReference>
<proteinExistence type="predicted"/>
<feature type="compositionally biased region" description="Acidic residues" evidence="1">
    <location>
        <begin position="93"/>
        <end position="102"/>
    </location>
</feature>
<dbReference type="Gene3D" id="3.10.20.90">
    <property type="entry name" value="Phosphatidylinositol 3-kinase Catalytic Subunit, Chain A, domain 1"/>
    <property type="match status" value="1"/>
</dbReference>
<dbReference type="GO" id="GO:0043161">
    <property type="term" value="P:proteasome-mediated ubiquitin-dependent protein catabolic process"/>
    <property type="evidence" value="ECO:0007669"/>
    <property type="project" value="TreeGrafter"/>
</dbReference>
<reference evidence="3" key="1">
    <citation type="journal article" date="2019" name="Database">
        <title>The radish genome database (RadishGD): an integrated information resource for radish genomics.</title>
        <authorList>
            <person name="Yu H.J."/>
            <person name="Baek S."/>
            <person name="Lee Y.J."/>
            <person name="Cho A."/>
            <person name="Mun J.H."/>
        </authorList>
    </citation>
    <scope>NUCLEOTIDE SEQUENCE [LARGE SCALE GENOMIC DNA]</scope>
    <source>
        <strain evidence="3">cv. WK10039</strain>
    </source>
</reference>
<evidence type="ECO:0000259" key="2">
    <source>
        <dbReference type="PROSITE" id="PS50053"/>
    </source>
</evidence>
<feature type="domain" description="Ubiquitin-like" evidence="2">
    <location>
        <begin position="1"/>
        <end position="83"/>
    </location>
</feature>
<keyword evidence="3" id="KW-1185">Reference proteome</keyword>
<evidence type="ECO:0000313" key="5">
    <source>
        <dbReference type="RefSeq" id="XP_056857766.1"/>
    </source>
</evidence>
<organism evidence="3 4">
    <name type="scientific">Raphanus sativus</name>
    <name type="common">Radish</name>
    <name type="synonym">Raphanus raphanistrum var. sativus</name>
    <dbReference type="NCBI Taxonomy" id="3726"/>
    <lineage>
        <taxon>Eukaryota</taxon>
        <taxon>Viridiplantae</taxon>
        <taxon>Streptophyta</taxon>
        <taxon>Embryophyta</taxon>
        <taxon>Tracheophyta</taxon>
        <taxon>Spermatophyta</taxon>
        <taxon>Magnoliopsida</taxon>
        <taxon>eudicotyledons</taxon>
        <taxon>Gunneridae</taxon>
        <taxon>Pentapetalae</taxon>
        <taxon>rosids</taxon>
        <taxon>malvids</taxon>
        <taxon>Brassicales</taxon>
        <taxon>Brassicaceae</taxon>
        <taxon>Brassiceae</taxon>
        <taxon>Raphanus</taxon>
    </lineage>
</organism>
<dbReference type="GO" id="GO:0043130">
    <property type="term" value="F:ubiquitin binding"/>
    <property type="evidence" value="ECO:0007669"/>
    <property type="project" value="TreeGrafter"/>
</dbReference>
<accession>A0A6J0NCU7</accession>
<dbReference type="PANTHER" id="PTHR10621:SF61">
    <property type="entry name" value="UBIQUITIN FAMILY PROTEIN"/>
    <property type="match status" value="1"/>
</dbReference>
<sequence length="166" mass="19038">MRVSVEIITGTFINTEVGENATVKELKEKIANEVQLSVRRLILVVGHEEQRRMVREDEDETMLIDLGVREDSHMYLFFKHPDLVYKEERSQGIEDDDCTEEIAESKRGNGEEDEEAEEKTDGEDEDTAMKNGEVDGDVNVDDRVKEKTNVEETNDDDEDGKENKRG</sequence>
<feature type="compositionally biased region" description="Acidic residues" evidence="1">
    <location>
        <begin position="111"/>
        <end position="126"/>
    </location>
</feature>
<dbReference type="GO" id="GO:0005654">
    <property type="term" value="C:nucleoplasm"/>
    <property type="evidence" value="ECO:0007669"/>
    <property type="project" value="TreeGrafter"/>
</dbReference>
<dbReference type="SUPFAM" id="SSF54236">
    <property type="entry name" value="Ubiquitin-like"/>
    <property type="match status" value="1"/>
</dbReference>
<evidence type="ECO:0000313" key="3">
    <source>
        <dbReference type="Proteomes" id="UP000504610"/>
    </source>
</evidence>
<evidence type="ECO:0000256" key="1">
    <source>
        <dbReference type="SAM" id="MobiDB-lite"/>
    </source>
</evidence>
<evidence type="ECO:0000313" key="4">
    <source>
        <dbReference type="RefSeq" id="XP_018482355.1"/>
    </source>
</evidence>
<dbReference type="InterPro" id="IPR029071">
    <property type="entry name" value="Ubiquitin-like_domsf"/>
</dbReference>
<feature type="region of interest" description="Disordered" evidence="1">
    <location>
        <begin position="88"/>
        <end position="166"/>
    </location>
</feature>
<protein>
    <submittedName>
        <fullName evidence="4">Uncharacterized protein LOC108853441</fullName>
    </submittedName>
    <submittedName>
        <fullName evidence="5">Uncharacterized protein LOC130507077</fullName>
    </submittedName>
</protein>
<dbReference type="OrthoDB" id="1916003at2759"/>
<dbReference type="AlphaFoldDB" id="A0A6J0NCU7"/>
<dbReference type="RefSeq" id="XP_018482355.1">
    <property type="nucleotide sequence ID" value="XM_018626853.2"/>
</dbReference>
<dbReference type="KEGG" id="rsz:108853441"/>
<dbReference type="InterPro" id="IPR000626">
    <property type="entry name" value="Ubiquitin-like_dom"/>
</dbReference>
<name>A0A6J0NCU7_RAPSA</name>
<dbReference type="GeneID" id="108853441"/>